<comment type="subcellular location">
    <subcellularLocation>
        <location evidence="11">Cytoplasm</location>
    </subcellularLocation>
</comment>
<dbReference type="InterPro" id="IPR002288">
    <property type="entry name" value="DNA_gyrase_B_C"/>
</dbReference>
<evidence type="ECO:0000256" key="5">
    <source>
        <dbReference type="ARBA" id="ARBA00022741"/>
    </source>
</evidence>
<dbReference type="InterPro" id="IPR011557">
    <property type="entry name" value="GyrB"/>
</dbReference>
<dbReference type="FunFam" id="3.30.565.10:FF:000002">
    <property type="entry name" value="DNA gyrase subunit B"/>
    <property type="match status" value="1"/>
</dbReference>
<dbReference type="InterPro" id="IPR036890">
    <property type="entry name" value="HATPase_C_sf"/>
</dbReference>
<dbReference type="SUPFAM" id="SSF56719">
    <property type="entry name" value="Type II DNA topoisomerase"/>
    <property type="match status" value="1"/>
</dbReference>
<dbReference type="PANTHER" id="PTHR45866:SF1">
    <property type="entry name" value="DNA GYRASE SUBUNIT B, MITOCHONDRIAL"/>
    <property type="match status" value="1"/>
</dbReference>
<dbReference type="InterPro" id="IPR000565">
    <property type="entry name" value="Topo_IIA_B"/>
</dbReference>
<organism evidence="13 14">
    <name type="scientific">Brevundimonas aurantiaca</name>
    <dbReference type="NCBI Taxonomy" id="74316"/>
    <lineage>
        <taxon>Bacteria</taxon>
        <taxon>Pseudomonadati</taxon>
        <taxon>Pseudomonadota</taxon>
        <taxon>Alphaproteobacteria</taxon>
        <taxon>Caulobacterales</taxon>
        <taxon>Caulobacteraceae</taxon>
        <taxon>Brevundimonas</taxon>
    </lineage>
</organism>
<dbReference type="InterPro" id="IPR013760">
    <property type="entry name" value="Topo_IIA-like_dom_sf"/>
</dbReference>
<dbReference type="Gene3D" id="3.40.50.670">
    <property type="match status" value="2"/>
</dbReference>
<keyword evidence="10 11" id="KW-0413">Isomerase</keyword>
<evidence type="ECO:0000259" key="12">
    <source>
        <dbReference type="PROSITE" id="PS50880"/>
    </source>
</evidence>
<dbReference type="InterPro" id="IPR001241">
    <property type="entry name" value="Topo_IIA"/>
</dbReference>
<dbReference type="GO" id="GO:0005524">
    <property type="term" value="F:ATP binding"/>
    <property type="evidence" value="ECO:0007669"/>
    <property type="project" value="UniProtKB-UniRule"/>
</dbReference>
<dbReference type="InterPro" id="IPR013759">
    <property type="entry name" value="Topo_IIA_B_C"/>
</dbReference>
<dbReference type="SMART" id="SM00387">
    <property type="entry name" value="HATPase_c"/>
    <property type="match status" value="1"/>
</dbReference>
<proteinExistence type="inferred from homology"/>
<comment type="subunit">
    <text evidence="11">Heterotetramer, composed of two GyrA and two GyrB chains. In the heterotetramer, GyrA contains the active site tyrosine that forms a transient covalent intermediate with DNA, while GyrB binds cofactors and catalyzes ATP hydrolysis.</text>
</comment>
<sequence>MTDPIAEQPEYGADSIKVLKGLDAVRKRPGMYIGDTDDGSGLHHMVYEVVDNAIDEALAGHADLVQVILNADGSVTVTDNGRGIPTDIHAEEGVSAAEVIMTQLHAGGKFDQNSYKVSGGLHGVGVSVVNALSDWLELKIYRDGKQHQMRFERGDTVKSLEVTGTAPIRTTGDKAGQPLSGTEVTFFPSITTFSHIDFDFKTLEHRLRELAFLNSGVVIRLADMRHAEPIDVTLHYEGGVEAFVRHLDKSKQPLLKDVIVIRGKKEGIELDLALWWNDSYHETMLCFTNNIPQRDGGTHLSAFRASLTRVMGGYIESSGLAKKEKVAPTGEDAREGLTCVLSVKVPDPKFSSQTKDKLVSSEVRPAVEALCSEGLSTWFEEHPVEAKMIVAKIIEAASAREAARKARDLTRRKSALEISSLPGKLADCQERDPAKSELFIVEGDSAGGSAKQARNRENQAVLPLRGKILNVERARFDRMLSSDLIGTLILALGTGIGRDDFNADKLRYHKIILMADADVDGAHIRTLLLTFFYRQMPELITRGHVYIAQPPLYKVSKGKQSRYLKDQAEMDAYLIEEGSSEAELDLSTGERRLGLDLQALVREAKAFKAGVDRLSQRAPAFAVEQAALAGLFTENADTAEAAAAAAVRLNLYAEEGDGDWTGAPGEQGAVIFTRTRRAVQETIVLEETLIRSLDARRLAERAAAFDGVFTAPATYRRKDKSTTIRGPLDLLNAVLDAGKKGLAIQRYKGLGEMNPEQLWETTLDANARTLLQVSVEHEEDANDLFAKLMGDVVEPRRDFIQENALDAAVDV</sequence>
<dbReference type="GO" id="GO:0046872">
    <property type="term" value="F:metal ion binding"/>
    <property type="evidence" value="ECO:0007669"/>
    <property type="project" value="UniProtKB-KW"/>
</dbReference>
<dbReference type="AlphaFoldDB" id="A0A7W9C4K5"/>
<dbReference type="NCBIfam" id="TIGR01059">
    <property type="entry name" value="gyrB"/>
    <property type="match status" value="1"/>
</dbReference>
<dbReference type="HAMAP" id="MF_01898">
    <property type="entry name" value="GyrB"/>
    <property type="match status" value="1"/>
</dbReference>
<dbReference type="CDD" id="cd03366">
    <property type="entry name" value="TOPRIM_TopoIIA_GyrB"/>
    <property type="match status" value="1"/>
</dbReference>
<keyword evidence="7 11" id="KW-0460">Magnesium</keyword>
<dbReference type="FunFam" id="3.30.230.10:FF:000005">
    <property type="entry name" value="DNA gyrase subunit B"/>
    <property type="match status" value="1"/>
</dbReference>
<feature type="site" description="Interaction with DNA" evidence="11">
    <location>
        <position position="467"/>
    </location>
</feature>
<dbReference type="InterPro" id="IPR006171">
    <property type="entry name" value="TOPRIM_dom"/>
</dbReference>
<keyword evidence="9" id="KW-0238">DNA-binding</keyword>
<evidence type="ECO:0000256" key="8">
    <source>
        <dbReference type="ARBA" id="ARBA00023029"/>
    </source>
</evidence>
<dbReference type="InterPro" id="IPR049353">
    <property type="entry name" value="GyrB_hook"/>
</dbReference>
<dbReference type="Proteomes" id="UP000527324">
    <property type="component" value="Unassembled WGS sequence"/>
</dbReference>
<dbReference type="RefSeq" id="WP_183215132.1">
    <property type="nucleotide sequence ID" value="NZ_CAJFZW010000034.1"/>
</dbReference>
<comment type="catalytic activity">
    <reaction evidence="1 11">
        <text>ATP-dependent breakage, passage and rejoining of double-stranded DNA.</text>
        <dbReference type="EC" id="5.6.2.2"/>
    </reaction>
</comment>
<dbReference type="InterPro" id="IPR034160">
    <property type="entry name" value="TOPRIM_GyrB"/>
</dbReference>
<evidence type="ECO:0000256" key="3">
    <source>
        <dbReference type="ARBA" id="ARBA00022490"/>
    </source>
</evidence>
<keyword evidence="3 11" id="KW-0963">Cytoplasm</keyword>
<evidence type="ECO:0000256" key="10">
    <source>
        <dbReference type="ARBA" id="ARBA00023235"/>
    </source>
</evidence>
<dbReference type="Gene3D" id="3.30.230.10">
    <property type="match status" value="1"/>
</dbReference>
<evidence type="ECO:0000256" key="9">
    <source>
        <dbReference type="ARBA" id="ARBA00023125"/>
    </source>
</evidence>
<dbReference type="PROSITE" id="PS00177">
    <property type="entry name" value="TOPOISOMERASE_II"/>
    <property type="match status" value="1"/>
</dbReference>
<gene>
    <name evidence="11" type="primary">gyrB</name>
    <name evidence="13" type="ORF">GGQ93_000697</name>
</gene>
<dbReference type="FunFam" id="3.40.50.670:FF:000007">
    <property type="entry name" value="DNA gyrase subunit B"/>
    <property type="match status" value="1"/>
</dbReference>
<keyword evidence="4 11" id="KW-0479">Metal-binding</keyword>
<dbReference type="SMART" id="SM00433">
    <property type="entry name" value="TOP2c"/>
    <property type="match status" value="1"/>
</dbReference>
<dbReference type="Pfam" id="PF02518">
    <property type="entry name" value="HATPase_c"/>
    <property type="match status" value="1"/>
</dbReference>
<comment type="similarity">
    <text evidence="2 11">Belongs to the type II topoisomerase GyrB family.</text>
</comment>
<dbReference type="EC" id="5.6.2.2" evidence="11"/>
<dbReference type="CDD" id="cd16928">
    <property type="entry name" value="HATPase_GyrB-like"/>
    <property type="match status" value="1"/>
</dbReference>
<accession>A0A7W9C4K5</accession>
<dbReference type="InterPro" id="IPR018522">
    <property type="entry name" value="TopoIIA_CS"/>
</dbReference>
<keyword evidence="8 11" id="KW-0799">Topoisomerase</keyword>
<evidence type="ECO:0000256" key="2">
    <source>
        <dbReference type="ARBA" id="ARBA00010708"/>
    </source>
</evidence>
<keyword evidence="5 11" id="KW-0547">Nucleotide-binding</keyword>
<feature type="site" description="Interaction with DNA" evidence="11">
    <location>
        <position position="470"/>
    </location>
</feature>
<dbReference type="GO" id="GO:0003918">
    <property type="term" value="F:DNA topoisomerase type II (double strand cut, ATP-hydrolyzing) activity"/>
    <property type="evidence" value="ECO:0007669"/>
    <property type="project" value="UniProtKB-UniRule"/>
</dbReference>
<dbReference type="Gene3D" id="3.30.565.10">
    <property type="entry name" value="Histidine kinase-like ATPase, C-terminal domain"/>
    <property type="match status" value="1"/>
</dbReference>
<evidence type="ECO:0000256" key="4">
    <source>
        <dbReference type="ARBA" id="ARBA00022723"/>
    </source>
</evidence>
<name>A0A7W9C4K5_9CAUL</name>
<dbReference type="GO" id="GO:0003677">
    <property type="term" value="F:DNA binding"/>
    <property type="evidence" value="ECO:0007669"/>
    <property type="project" value="UniProtKB-KW"/>
</dbReference>
<reference evidence="13 14" key="1">
    <citation type="submission" date="2020-08" db="EMBL/GenBank/DDBJ databases">
        <title>Genomic Encyclopedia of Type Strains, Phase IV (KMG-IV): sequencing the most valuable type-strain genomes for metagenomic binning, comparative biology and taxonomic classification.</title>
        <authorList>
            <person name="Goeker M."/>
        </authorList>
    </citation>
    <scope>NUCLEOTIDE SEQUENCE [LARGE SCALE GENOMIC DNA]</scope>
    <source>
        <strain evidence="13 14">DSM 4731</strain>
    </source>
</reference>
<dbReference type="InterPro" id="IPR013506">
    <property type="entry name" value="Topo_IIA_bsu_dom2"/>
</dbReference>
<keyword evidence="6 11" id="KW-0067">ATP-binding</keyword>
<dbReference type="EMBL" id="JACHOQ010000001">
    <property type="protein sequence ID" value="MBB5739006.1"/>
    <property type="molecule type" value="Genomic_DNA"/>
</dbReference>
<feature type="binding site" evidence="11">
    <location>
        <position position="442"/>
    </location>
    <ligand>
        <name>Mg(2+)</name>
        <dbReference type="ChEBI" id="CHEBI:18420"/>
        <label>1</label>
        <note>catalytic</note>
    </ligand>
</feature>
<dbReference type="InterPro" id="IPR020568">
    <property type="entry name" value="Ribosomal_Su5_D2-typ_SF"/>
</dbReference>
<evidence type="ECO:0000256" key="7">
    <source>
        <dbReference type="ARBA" id="ARBA00022842"/>
    </source>
</evidence>
<dbReference type="SUPFAM" id="SSF54211">
    <property type="entry name" value="Ribosomal protein S5 domain 2-like"/>
    <property type="match status" value="1"/>
</dbReference>
<dbReference type="Pfam" id="PF01751">
    <property type="entry name" value="Toprim"/>
    <property type="match status" value="1"/>
</dbReference>
<dbReference type="PRINTS" id="PR01159">
    <property type="entry name" value="DNAGYRASEB"/>
</dbReference>
<evidence type="ECO:0000256" key="1">
    <source>
        <dbReference type="ARBA" id="ARBA00000185"/>
    </source>
</evidence>
<dbReference type="NCBIfam" id="NF011501">
    <property type="entry name" value="PRK14939.1"/>
    <property type="match status" value="1"/>
</dbReference>
<dbReference type="PRINTS" id="PR00418">
    <property type="entry name" value="TPI2FAMILY"/>
</dbReference>
<dbReference type="SUPFAM" id="SSF55874">
    <property type="entry name" value="ATPase domain of HSP90 chaperone/DNA topoisomerase II/histidine kinase"/>
    <property type="match status" value="1"/>
</dbReference>
<feature type="binding site" evidence="11">
    <location>
        <position position="518"/>
    </location>
    <ligand>
        <name>Mg(2+)</name>
        <dbReference type="ChEBI" id="CHEBI:18420"/>
        <label>2</label>
    </ligand>
</feature>
<evidence type="ECO:0000313" key="14">
    <source>
        <dbReference type="Proteomes" id="UP000527324"/>
    </source>
</evidence>
<comment type="caution">
    <text evidence="13">The sequence shown here is derived from an EMBL/GenBank/DDBJ whole genome shotgun (WGS) entry which is preliminary data.</text>
</comment>
<dbReference type="InterPro" id="IPR014721">
    <property type="entry name" value="Ribsml_uS5_D2-typ_fold_subgr"/>
</dbReference>
<protein>
    <recommendedName>
        <fullName evidence="11">DNA gyrase subunit B</fullName>
        <ecNumber evidence="11">5.6.2.2</ecNumber>
    </recommendedName>
</protein>
<evidence type="ECO:0000313" key="13">
    <source>
        <dbReference type="EMBL" id="MBB5739006.1"/>
    </source>
</evidence>
<comment type="miscellaneous">
    <text evidence="11">Few gyrases are as efficient as E.coli at forming negative supercoils. Not all organisms have 2 type II topoisomerases; in organisms with a single type II topoisomerase this enzyme also has to decatenate newly replicated chromosomes.</text>
</comment>
<feature type="binding site" evidence="11">
    <location>
        <position position="516"/>
    </location>
    <ligand>
        <name>Mg(2+)</name>
        <dbReference type="ChEBI" id="CHEBI:18420"/>
        <label>1</label>
        <note>catalytic</note>
    </ligand>
</feature>
<evidence type="ECO:0000256" key="6">
    <source>
        <dbReference type="ARBA" id="ARBA00022840"/>
    </source>
</evidence>
<feature type="domain" description="Toprim" evidence="12">
    <location>
        <begin position="436"/>
        <end position="551"/>
    </location>
</feature>
<dbReference type="InterPro" id="IPR003594">
    <property type="entry name" value="HATPase_dom"/>
</dbReference>
<dbReference type="CDD" id="cd00822">
    <property type="entry name" value="TopoII_Trans_DNA_gyrase"/>
    <property type="match status" value="1"/>
</dbReference>
<dbReference type="Pfam" id="PF00986">
    <property type="entry name" value="DNA_gyraseB_C"/>
    <property type="match status" value="1"/>
</dbReference>
<comment type="cofactor">
    <cofactor evidence="11">
        <name>Mg(2+)</name>
        <dbReference type="ChEBI" id="CHEBI:18420"/>
    </cofactor>
    <cofactor evidence="11">
        <name>Mn(2+)</name>
        <dbReference type="ChEBI" id="CHEBI:29035"/>
    </cofactor>
    <cofactor evidence="11">
        <name>Ca(2+)</name>
        <dbReference type="ChEBI" id="CHEBI:29108"/>
    </cofactor>
    <text evidence="11">Binds two Mg(2+) per subunit. The magnesium ions form salt bridges with both the protein and the DNA. Can also accept other divalent metal cations, such as Mn(2+) or Ca(2+).</text>
</comment>
<dbReference type="Pfam" id="PF00204">
    <property type="entry name" value="DNA_gyraseB"/>
    <property type="match status" value="1"/>
</dbReference>
<dbReference type="GO" id="GO:0006261">
    <property type="term" value="P:DNA-templated DNA replication"/>
    <property type="evidence" value="ECO:0007669"/>
    <property type="project" value="UniProtKB-UniRule"/>
</dbReference>
<dbReference type="NCBIfam" id="NF004189">
    <property type="entry name" value="PRK05644.1"/>
    <property type="match status" value="1"/>
</dbReference>
<dbReference type="GO" id="GO:0005737">
    <property type="term" value="C:cytoplasm"/>
    <property type="evidence" value="ECO:0007669"/>
    <property type="project" value="UniProtKB-SubCell"/>
</dbReference>
<dbReference type="Pfam" id="PF21249">
    <property type="entry name" value="GyrB_hook"/>
    <property type="match status" value="1"/>
</dbReference>
<dbReference type="GO" id="GO:0005694">
    <property type="term" value="C:chromosome"/>
    <property type="evidence" value="ECO:0007669"/>
    <property type="project" value="InterPro"/>
</dbReference>
<comment type="function">
    <text evidence="11">A type II topoisomerase that negatively supercoils closed circular double-stranded (ds) DNA in an ATP-dependent manner to modulate DNA topology and maintain chromosomes in an underwound state. Negative supercoiling favors strand separation, and DNA replication, transcription, recombination and repair, all of which involve strand separation. Also able to catalyze the interconversion of other topological isomers of dsDNA rings, including catenanes and knotted rings. Type II topoisomerases break and join 2 DNA strands simultaneously in an ATP-dependent manner.</text>
</comment>
<evidence type="ECO:0000256" key="11">
    <source>
        <dbReference type="HAMAP-Rule" id="MF_01898"/>
    </source>
</evidence>
<keyword evidence="14" id="KW-1185">Reference proteome</keyword>
<feature type="binding site" evidence="11">
    <location>
        <position position="516"/>
    </location>
    <ligand>
        <name>Mg(2+)</name>
        <dbReference type="ChEBI" id="CHEBI:18420"/>
        <label>2</label>
    </ligand>
</feature>
<dbReference type="PROSITE" id="PS50880">
    <property type="entry name" value="TOPRIM"/>
    <property type="match status" value="1"/>
</dbReference>
<dbReference type="GO" id="GO:0006265">
    <property type="term" value="P:DNA topological change"/>
    <property type="evidence" value="ECO:0007669"/>
    <property type="project" value="UniProtKB-UniRule"/>
</dbReference>
<dbReference type="PANTHER" id="PTHR45866">
    <property type="entry name" value="DNA GYRASE/TOPOISOMERASE SUBUNIT B"/>
    <property type="match status" value="1"/>
</dbReference>